<organism evidence="1 2">
    <name type="scientific">Anaerococcus nagyae</name>
    <dbReference type="NCBI Taxonomy" id="1755241"/>
    <lineage>
        <taxon>Bacteria</taxon>
        <taxon>Bacillati</taxon>
        <taxon>Bacillota</taxon>
        <taxon>Tissierellia</taxon>
        <taxon>Tissierellales</taxon>
        <taxon>Peptoniphilaceae</taxon>
        <taxon>Anaerococcus</taxon>
    </lineage>
</organism>
<dbReference type="RefSeq" id="WP_117521231.1">
    <property type="nucleotide sequence ID" value="NZ_AP031484.1"/>
</dbReference>
<evidence type="ECO:0000313" key="1">
    <source>
        <dbReference type="EMBL" id="RGB76345.1"/>
    </source>
</evidence>
<protein>
    <submittedName>
        <fullName evidence="1">Acyl carrier protein</fullName>
    </submittedName>
</protein>
<reference evidence="1 2" key="1">
    <citation type="submission" date="2018-08" db="EMBL/GenBank/DDBJ databases">
        <title>A genome reference for cultivated species of the human gut microbiota.</title>
        <authorList>
            <person name="Zou Y."/>
            <person name="Xue W."/>
            <person name="Luo G."/>
        </authorList>
    </citation>
    <scope>NUCLEOTIDE SEQUENCE [LARGE SCALE GENOMIC DNA]</scope>
    <source>
        <strain evidence="1 2">OF01-3</strain>
    </source>
</reference>
<accession>A0A3E2TI32</accession>
<evidence type="ECO:0000313" key="2">
    <source>
        <dbReference type="Proteomes" id="UP000261011"/>
    </source>
</evidence>
<sequence>MKKPINLSWLVEKWTLLDEDSYLKSIWINTESLDFIRINQGQTEEDIMENYIDIDNDIEHYVLMPDRKSLDQSKLREAFIETLDRYEKDQFIDDIEGYSPHEEFKDAVYSLGLEEKYNDFRNKVVANILLYWADDEGIQIKKDMETININKI</sequence>
<dbReference type="OrthoDB" id="1692275at2"/>
<gene>
    <name evidence="1" type="ORF">DXA39_04035</name>
</gene>
<name>A0A3E2TI32_9FIRM</name>
<proteinExistence type="predicted"/>
<dbReference type="EMBL" id="QVEU01000003">
    <property type="protein sequence ID" value="RGB76345.1"/>
    <property type="molecule type" value="Genomic_DNA"/>
</dbReference>
<keyword evidence="2" id="KW-1185">Reference proteome</keyword>
<dbReference type="AlphaFoldDB" id="A0A3E2TI32"/>
<dbReference type="Proteomes" id="UP000261011">
    <property type="component" value="Unassembled WGS sequence"/>
</dbReference>
<comment type="caution">
    <text evidence="1">The sequence shown here is derived from an EMBL/GenBank/DDBJ whole genome shotgun (WGS) entry which is preliminary data.</text>
</comment>